<dbReference type="PANTHER" id="PTHR30401">
    <property type="entry name" value="TRNA 2-SELENOURIDINE SYNTHASE"/>
    <property type="match status" value="1"/>
</dbReference>
<dbReference type="Gene3D" id="3.40.250.10">
    <property type="entry name" value="Rhodanese-like domain"/>
    <property type="match status" value="1"/>
</dbReference>
<dbReference type="InterPro" id="IPR036873">
    <property type="entry name" value="Rhodanese-like_dom_sf"/>
</dbReference>
<dbReference type="EMBL" id="JBHRTB010000010">
    <property type="protein sequence ID" value="MFC3143238.1"/>
    <property type="molecule type" value="Genomic_DNA"/>
</dbReference>
<keyword evidence="4" id="KW-1185">Reference proteome</keyword>
<dbReference type="SMART" id="SM00450">
    <property type="entry name" value="RHOD"/>
    <property type="match status" value="1"/>
</dbReference>
<sequence>MPQPFPTLADFYAHGYDTVIDVRSPAEFAEDHVPGAMSLPAMSNDERAVVGTMYVQESPFRARKIGAAIVARNVASHLEGPLADKDGGWRPLVYCWRGGQRSGSVASILSQIGWRAQTVEGGYRSYRRLVAGMLHDTPLPHRLILLDGNTGTAKTALLHRLSARGVQVVDLEGLAAHRGSLFGAVERPQPAQKAFESLLAKDFTQLDPARPVVVEAESSKIGDLLVPPSVWTAMRTAQRIRVAAPLDARARYLARAYADLTAAPEALADTIRQLVPYQGREQVDAWLKLAAGGAFAPLAGDLMRQHYDPRYAKWRSRHDHDEMAVIEAEDLKDDDLDRAADRIAAVVERG</sequence>
<dbReference type="InterPro" id="IPR017582">
    <property type="entry name" value="SelU"/>
</dbReference>
<dbReference type="NCBIfam" id="TIGR03167">
    <property type="entry name" value="tRNA_sel_U_synt"/>
    <property type="match status" value="1"/>
</dbReference>
<name>A0ABV7GNN7_9RHOB</name>
<dbReference type="GO" id="GO:0016740">
    <property type="term" value="F:transferase activity"/>
    <property type="evidence" value="ECO:0007669"/>
    <property type="project" value="UniProtKB-KW"/>
</dbReference>
<dbReference type="InterPro" id="IPR001763">
    <property type="entry name" value="Rhodanese-like_dom"/>
</dbReference>
<evidence type="ECO:0000313" key="3">
    <source>
        <dbReference type="EMBL" id="MFC3143238.1"/>
    </source>
</evidence>
<evidence type="ECO:0000256" key="1">
    <source>
        <dbReference type="ARBA" id="ARBA00023266"/>
    </source>
</evidence>
<dbReference type="InterPro" id="IPR001307">
    <property type="entry name" value="Thiosulphate_STrfase_CS"/>
</dbReference>
<dbReference type="NCBIfam" id="NF008752">
    <property type="entry name" value="PRK11784.1-4"/>
    <property type="match status" value="1"/>
</dbReference>
<keyword evidence="3" id="KW-0808">Transferase</keyword>
<dbReference type="PROSITE" id="PS50206">
    <property type="entry name" value="RHODANESE_3"/>
    <property type="match status" value="1"/>
</dbReference>
<keyword evidence="1" id="KW-0711">Selenium</keyword>
<dbReference type="InterPro" id="IPR058840">
    <property type="entry name" value="AAA_SelU"/>
</dbReference>
<dbReference type="SUPFAM" id="SSF52821">
    <property type="entry name" value="Rhodanese/Cell cycle control phosphatase"/>
    <property type="match status" value="1"/>
</dbReference>
<organism evidence="3 4">
    <name type="scientific">Psychromarinibacter halotolerans</name>
    <dbReference type="NCBI Taxonomy" id="1775175"/>
    <lineage>
        <taxon>Bacteria</taxon>
        <taxon>Pseudomonadati</taxon>
        <taxon>Pseudomonadota</taxon>
        <taxon>Alphaproteobacteria</taxon>
        <taxon>Rhodobacterales</taxon>
        <taxon>Paracoccaceae</taxon>
        <taxon>Psychromarinibacter</taxon>
    </lineage>
</organism>
<dbReference type="Proteomes" id="UP001595632">
    <property type="component" value="Unassembled WGS sequence"/>
</dbReference>
<proteinExistence type="predicted"/>
<evidence type="ECO:0000313" key="4">
    <source>
        <dbReference type="Proteomes" id="UP001595632"/>
    </source>
</evidence>
<dbReference type="RefSeq" id="WP_275633212.1">
    <property type="nucleotide sequence ID" value="NZ_JARGYD010000004.1"/>
</dbReference>
<evidence type="ECO:0000259" key="2">
    <source>
        <dbReference type="PROSITE" id="PS50206"/>
    </source>
</evidence>
<dbReference type="Pfam" id="PF00581">
    <property type="entry name" value="Rhodanese"/>
    <property type="match status" value="1"/>
</dbReference>
<protein>
    <submittedName>
        <fullName evidence="3">tRNA 2-selenouridine(34) synthase MnmH</fullName>
        <ecNumber evidence="3">2.5.1.-</ecNumber>
    </submittedName>
</protein>
<comment type="caution">
    <text evidence="3">The sequence shown here is derived from an EMBL/GenBank/DDBJ whole genome shotgun (WGS) entry which is preliminary data.</text>
</comment>
<dbReference type="PROSITE" id="PS00380">
    <property type="entry name" value="RHODANESE_1"/>
    <property type="match status" value="1"/>
</dbReference>
<dbReference type="Pfam" id="PF26341">
    <property type="entry name" value="AAA_SelU"/>
    <property type="match status" value="1"/>
</dbReference>
<gene>
    <name evidence="3" type="primary">mnmH</name>
    <name evidence="3" type="ORF">ACFOGP_10985</name>
</gene>
<dbReference type="PANTHER" id="PTHR30401:SF0">
    <property type="entry name" value="TRNA 2-SELENOURIDINE SYNTHASE"/>
    <property type="match status" value="1"/>
</dbReference>
<dbReference type="EC" id="2.5.1.-" evidence="3"/>
<reference evidence="4" key="1">
    <citation type="journal article" date="2019" name="Int. J. Syst. Evol. Microbiol.">
        <title>The Global Catalogue of Microorganisms (GCM) 10K type strain sequencing project: providing services to taxonomists for standard genome sequencing and annotation.</title>
        <authorList>
            <consortium name="The Broad Institute Genomics Platform"/>
            <consortium name="The Broad Institute Genome Sequencing Center for Infectious Disease"/>
            <person name="Wu L."/>
            <person name="Ma J."/>
        </authorList>
    </citation>
    <scope>NUCLEOTIDE SEQUENCE [LARGE SCALE GENOMIC DNA]</scope>
    <source>
        <strain evidence="4">KCTC 52366</strain>
    </source>
</reference>
<feature type="domain" description="Rhodanese" evidence="2">
    <location>
        <begin position="18"/>
        <end position="135"/>
    </location>
</feature>
<dbReference type="NCBIfam" id="NF008750">
    <property type="entry name" value="PRK11784.1-2"/>
    <property type="match status" value="1"/>
</dbReference>
<accession>A0ABV7GNN7</accession>